<dbReference type="EMBL" id="CP045143">
    <property type="protein sequence ID" value="QFR23469.1"/>
    <property type="molecule type" value="Genomic_DNA"/>
</dbReference>
<dbReference type="CDD" id="cd16018">
    <property type="entry name" value="Enpp"/>
    <property type="match status" value="1"/>
</dbReference>
<dbReference type="SUPFAM" id="SSF53649">
    <property type="entry name" value="Alkaline phosphatase-like"/>
    <property type="match status" value="1"/>
</dbReference>
<accession>A0A5P8M4R5</accession>
<keyword evidence="1" id="KW-0808">Transferase</keyword>
<dbReference type="PANTHER" id="PTHR10151">
    <property type="entry name" value="ECTONUCLEOTIDE PYROPHOSPHATASE/PHOSPHODIESTERASE"/>
    <property type="match status" value="1"/>
</dbReference>
<evidence type="ECO:0000313" key="2">
    <source>
        <dbReference type="Proteomes" id="UP000326779"/>
    </source>
</evidence>
<dbReference type="AlphaFoldDB" id="A0A5P8M4R5"/>
<dbReference type="InterPro" id="IPR017850">
    <property type="entry name" value="Alkaline_phosphatase_core_sf"/>
</dbReference>
<dbReference type="KEGG" id="lhb:D1010_08685"/>
<reference evidence="1 2" key="1">
    <citation type="submission" date="2019-10" db="EMBL/GenBank/DDBJ databases">
        <title>The completed genome of Lactobacillus harbinensis M1.</title>
        <authorList>
            <person name="Zheng Y."/>
        </authorList>
    </citation>
    <scope>NUCLEOTIDE SEQUENCE [LARGE SCALE GENOMIC DNA]</scope>
    <source>
        <strain evidence="1 2">M1</strain>
    </source>
</reference>
<dbReference type="GO" id="GO:0016787">
    <property type="term" value="F:hydrolase activity"/>
    <property type="evidence" value="ECO:0007669"/>
    <property type="project" value="UniProtKB-KW"/>
</dbReference>
<keyword evidence="1" id="KW-0378">Hydrolase</keyword>
<dbReference type="GO" id="GO:0016740">
    <property type="term" value="F:transferase activity"/>
    <property type="evidence" value="ECO:0007669"/>
    <property type="project" value="UniProtKB-KW"/>
</dbReference>
<proteinExistence type="predicted"/>
<dbReference type="Pfam" id="PF01663">
    <property type="entry name" value="Phosphodiest"/>
    <property type="match status" value="1"/>
</dbReference>
<protein>
    <submittedName>
        <fullName evidence="1">Sulfatase-like hydrolase/transferase</fullName>
    </submittedName>
</protein>
<organism evidence="1 2">
    <name type="scientific">Schleiferilactobacillus harbinensis</name>
    <dbReference type="NCBI Taxonomy" id="304207"/>
    <lineage>
        <taxon>Bacteria</taxon>
        <taxon>Bacillati</taxon>
        <taxon>Bacillota</taxon>
        <taxon>Bacilli</taxon>
        <taxon>Lactobacillales</taxon>
        <taxon>Lactobacillaceae</taxon>
        <taxon>Schleiferilactobacillus</taxon>
    </lineage>
</organism>
<name>A0A5P8M4R5_9LACO</name>
<evidence type="ECO:0000313" key="1">
    <source>
        <dbReference type="EMBL" id="QFR23469.1"/>
    </source>
</evidence>
<dbReference type="Gene3D" id="3.40.720.10">
    <property type="entry name" value="Alkaline Phosphatase, subunit A"/>
    <property type="match status" value="1"/>
</dbReference>
<sequence length="450" mass="49929">MTGALLTYAIISSEVIFVGNRKQKLVVVSLDAMGADDLKPEALQDLPNLRALIASGTHVQNVRGIYPTLTYPSHTSIITGMYPRTHGIVNNTKIQPERLSPDWYWYRKDVHATPLYQLAHEAGMTTAAFLWPVTARSGIDYNIAEIFPNRIWTNQVLISLWASSPLFILRLNAKYGKLRNGIHQPQLDDFVIASAVDTIVRKQPDLTMIHLVDMDSQRHAHGVLSREALAARKRLDTRLGRIIQATKDTHTYANTTFAVLGDHYQIDVHTMIRLNALFRAKGWQRATPEGMIAKDWRVLAKSADGSTYVYVRDRNAQLDKEIADLIAPVPGIEHVYSAGAAADFGADPGCAFLVEAKRGFYFIDDANGAITEDVDPNDIGQPERYRAVHGYSPFKDDYATTLILNGPGIKSGFTIPSAKLVDEGPTFAHVLGLRYPYPTDGDALLDAFDK</sequence>
<dbReference type="PANTHER" id="PTHR10151:SF120">
    <property type="entry name" value="BIS(5'-ADENOSYL)-TRIPHOSPHATASE"/>
    <property type="match status" value="1"/>
</dbReference>
<gene>
    <name evidence="1" type="ORF">D1010_08685</name>
</gene>
<dbReference type="InterPro" id="IPR002591">
    <property type="entry name" value="Phosphodiest/P_Trfase"/>
</dbReference>
<dbReference type="Proteomes" id="UP000326779">
    <property type="component" value="Chromosome"/>
</dbReference>